<keyword evidence="4" id="KW-0238">DNA-binding</keyword>
<accession>A0A6A6N398</accession>
<dbReference type="PROSITE" id="PS51367">
    <property type="entry name" value="THAUMATIN_2"/>
    <property type="match status" value="1"/>
</dbReference>
<dbReference type="EMBL" id="JAAGAX010000003">
    <property type="protein sequence ID" value="KAF2319907.1"/>
    <property type="molecule type" value="Genomic_DNA"/>
</dbReference>
<evidence type="ECO:0000256" key="4">
    <source>
        <dbReference type="ARBA" id="ARBA00023125"/>
    </source>
</evidence>
<evidence type="ECO:0000313" key="9">
    <source>
        <dbReference type="Proteomes" id="UP000467840"/>
    </source>
</evidence>
<evidence type="ECO:0000259" key="7">
    <source>
        <dbReference type="Pfam" id="PF02362"/>
    </source>
</evidence>
<reference evidence="8 9" key="1">
    <citation type="journal article" date="2020" name="Mol. Plant">
        <title>The Chromosome-Based Rubber Tree Genome Provides New Insights into Spurge Genome Evolution and Rubber Biosynthesis.</title>
        <authorList>
            <person name="Liu J."/>
            <person name="Shi C."/>
            <person name="Shi C.C."/>
            <person name="Li W."/>
            <person name="Zhang Q.J."/>
            <person name="Zhang Y."/>
            <person name="Li K."/>
            <person name="Lu H.F."/>
            <person name="Shi C."/>
            <person name="Zhu S.T."/>
            <person name="Xiao Z.Y."/>
            <person name="Nan H."/>
            <person name="Yue Y."/>
            <person name="Zhu X.G."/>
            <person name="Wu Y."/>
            <person name="Hong X.N."/>
            <person name="Fan G.Y."/>
            <person name="Tong Y."/>
            <person name="Zhang D."/>
            <person name="Mao C.L."/>
            <person name="Liu Y.L."/>
            <person name="Hao S.J."/>
            <person name="Liu W.Q."/>
            <person name="Lv M.Q."/>
            <person name="Zhang H.B."/>
            <person name="Liu Y."/>
            <person name="Hu-Tang G.R."/>
            <person name="Wang J.P."/>
            <person name="Wang J.H."/>
            <person name="Sun Y.H."/>
            <person name="Ni S.B."/>
            <person name="Chen W.B."/>
            <person name="Zhang X.C."/>
            <person name="Jiao Y.N."/>
            <person name="Eichler E.E."/>
            <person name="Li G.H."/>
            <person name="Liu X."/>
            <person name="Gao L.Z."/>
        </authorList>
    </citation>
    <scope>NUCLEOTIDE SEQUENCE [LARGE SCALE GENOMIC DNA]</scope>
    <source>
        <strain evidence="9">cv. GT1</strain>
        <tissue evidence="8">Leaf</tissue>
    </source>
</reference>
<feature type="domain" description="TF-B3" evidence="7">
    <location>
        <begin position="69"/>
        <end position="148"/>
    </location>
</feature>
<keyword evidence="3" id="KW-0805">Transcription regulation</keyword>
<comment type="similarity">
    <text evidence="2">Belongs to the thaumatin family.</text>
</comment>
<keyword evidence="5" id="KW-0804">Transcription</keyword>
<dbReference type="GO" id="GO:0005634">
    <property type="term" value="C:nucleus"/>
    <property type="evidence" value="ECO:0007669"/>
    <property type="project" value="UniProtKB-SubCell"/>
</dbReference>
<sequence length="276" mass="29816">MNGNTYNFVCSIRNGGSLSKPTFSKGWIEFAGHWNLEPGDTITFYKEADRATGAQYKIRGETLRVNKMSEKGLEIPSESRQITIAALPNGQRIEFPVADVEGRSYTFVCSTNHPKPVFSDGWLKFVGDRGLKPGATITFYMEGDQAKGAQYKIRVLSPALSTTDFALQKGETKTITAPTSWGGRRRRRTFCSEDSTGKFSRLTGDCGSSKLECSGNGAAPPATLAEFKLDGNSGMDCFDVSPVNGYNLPMLVVPQGGSGQNCSRTGCVVDLNGSCP</sequence>
<dbReference type="InterPro" id="IPR015300">
    <property type="entry name" value="DNA-bd_pseudobarrel_sf"/>
</dbReference>
<protein>
    <recommendedName>
        <fullName evidence="7">TF-B3 domain-containing protein</fullName>
    </recommendedName>
</protein>
<gene>
    <name evidence="8" type="ORF">GH714_020358</name>
</gene>
<dbReference type="PANTHER" id="PTHR31048">
    <property type="entry name" value="OS03G0233200 PROTEIN"/>
    <property type="match status" value="1"/>
</dbReference>
<keyword evidence="9" id="KW-1185">Reference proteome</keyword>
<dbReference type="SMART" id="SM00205">
    <property type="entry name" value="THN"/>
    <property type="match status" value="1"/>
</dbReference>
<dbReference type="Gene3D" id="2.40.330.10">
    <property type="entry name" value="DNA-binding pseudobarrel domain"/>
    <property type="match status" value="2"/>
</dbReference>
<comment type="subcellular location">
    <subcellularLocation>
        <location evidence="1">Nucleus</location>
    </subcellularLocation>
</comment>
<evidence type="ECO:0000256" key="6">
    <source>
        <dbReference type="ARBA" id="ARBA00023242"/>
    </source>
</evidence>
<evidence type="ECO:0000256" key="2">
    <source>
        <dbReference type="ARBA" id="ARBA00010607"/>
    </source>
</evidence>
<dbReference type="Pfam" id="PF00314">
    <property type="entry name" value="Thaumatin"/>
    <property type="match status" value="1"/>
</dbReference>
<dbReference type="Gene3D" id="2.60.110.10">
    <property type="entry name" value="Thaumatin"/>
    <property type="match status" value="1"/>
</dbReference>
<organism evidence="8 9">
    <name type="scientific">Hevea brasiliensis</name>
    <name type="common">Para rubber tree</name>
    <name type="synonym">Siphonia brasiliensis</name>
    <dbReference type="NCBI Taxonomy" id="3981"/>
    <lineage>
        <taxon>Eukaryota</taxon>
        <taxon>Viridiplantae</taxon>
        <taxon>Streptophyta</taxon>
        <taxon>Embryophyta</taxon>
        <taxon>Tracheophyta</taxon>
        <taxon>Spermatophyta</taxon>
        <taxon>Magnoliopsida</taxon>
        <taxon>eudicotyledons</taxon>
        <taxon>Gunneridae</taxon>
        <taxon>Pentapetalae</taxon>
        <taxon>rosids</taxon>
        <taxon>fabids</taxon>
        <taxon>Malpighiales</taxon>
        <taxon>Euphorbiaceae</taxon>
        <taxon>Crotonoideae</taxon>
        <taxon>Micrandreae</taxon>
        <taxon>Hevea</taxon>
    </lineage>
</organism>
<keyword evidence="6" id="KW-0539">Nucleus</keyword>
<evidence type="ECO:0000256" key="5">
    <source>
        <dbReference type="ARBA" id="ARBA00023163"/>
    </source>
</evidence>
<evidence type="ECO:0000313" key="8">
    <source>
        <dbReference type="EMBL" id="KAF2319907.1"/>
    </source>
</evidence>
<evidence type="ECO:0000256" key="1">
    <source>
        <dbReference type="ARBA" id="ARBA00004123"/>
    </source>
</evidence>
<dbReference type="AlphaFoldDB" id="A0A6A6N398"/>
<dbReference type="InterPro" id="IPR037176">
    <property type="entry name" value="Osmotin/thaumatin-like_sf"/>
</dbReference>
<dbReference type="GO" id="GO:0003677">
    <property type="term" value="F:DNA binding"/>
    <property type="evidence" value="ECO:0007669"/>
    <property type="project" value="UniProtKB-KW"/>
</dbReference>
<dbReference type="InterPro" id="IPR003340">
    <property type="entry name" value="B3_DNA-bd"/>
</dbReference>
<proteinExistence type="inferred from homology"/>
<comment type="caution">
    <text evidence="8">The sequence shown here is derived from an EMBL/GenBank/DDBJ whole genome shotgun (WGS) entry which is preliminary data.</text>
</comment>
<dbReference type="InterPro" id="IPR001938">
    <property type="entry name" value="Thaumatin"/>
</dbReference>
<dbReference type="SUPFAM" id="SSF49870">
    <property type="entry name" value="Osmotin, thaumatin-like protein"/>
    <property type="match status" value="1"/>
</dbReference>
<evidence type="ECO:0000256" key="3">
    <source>
        <dbReference type="ARBA" id="ARBA00023015"/>
    </source>
</evidence>
<name>A0A6A6N398_HEVBR</name>
<dbReference type="CDD" id="cd10017">
    <property type="entry name" value="B3_DNA"/>
    <property type="match status" value="2"/>
</dbReference>
<dbReference type="Proteomes" id="UP000467840">
    <property type="component" value="Chromosome 10"/>
</dbReference>
<dbReference type="SUPFAM" id="SSF101936">
    <property type="entry name" value="DNA-binding pseudobarrel domain"/>
    <property type="match status" value="2"/>
</dbReference>
<dbReference type="Pfam" id="PF02362">
    <property type="entry name" value="B3"/>
    <property type="match status" value="1"/>
</dbReference>